<evidence type="ECO:0000313" key="5">
    <source>
        <dbReference type="Proteomes" id="UP001152484"/>
    </source>
</evidence>
<comment type="caution">
    <text evidence="4">The sequence shown here is derived from an EMBL/GenBank/DDBJ whole genome shotgun (WGS) entry which is preliminary data.</text>
</comment>
<evidence type="ECO:0000259" key="3">
    <source>
        <dbReference type="Pfam" id="PF22936"/>
    </source>
</evidence>
<feature type="non-terminal residue" evidence="4">
    <location>
        <position position="335"/>
    </location>
</feature>
<feature type="domain" description="Retrovirus-related Pol polyprotein from transposon TNT 1-94-like beta-barrel" evidence="3">
    <location>
        <begin position="131"/>
        <end position="208"/>
    </location>
</feature>
<dbReference type="Pfam" id="PF13976">
    <property type="entry name" value="gag_pre-integrs"/>
    <property type="match status" value="1"/>
</dbReference>
<dbReference type="EMBL" id="CAMAPE010000004">
    <property type="protein sequence ID" value="CAH9057854.1"/>
    <property type="molecule type" value="Genomic_DNA"/>
</dbReference>
<keyword evidence="5" id="KW-1185">Reference proteome</keyword>
<dbReference type="Proteomes" id="UP001152484">
    <property type="component" value="Unassembled WGS sequence"/>
</dbReference>
<evidence type="ECO:0000313" key="4">
    <source>
        <dbReference type="EMBL" id="CAH9057854.1"/>
    </source>
</evidence>
<dbReference type="SUPFAM" id="SSF57756">
    <property type="entry name" value="Retrovirus zinc finger-like domains"/>
    <property type="match status" value="1"/>
</dbReference>
<organism evidence="4 5">
    <name type="scientific">Cuscuta europaea</name>
    <name type="common">European dodder</name>
    <dbReference type="NCBI Taxonomy" id="41803"/>
    <lineage>
        <taxon>Eukaryota</taxon>
        <taxon>Viridiplantae</taxon>
        <taxon>Streptophyta</taxon>
        <taxon>Embryophyta</taxon>
        <taxon>Tracheophyta</taxon>
        <taxon>Spermatophyta</taxon>
        <taxon>Magnoliopsida</taxon>
        <taxon>eudicotyledons</taxon>
        <taxon>Gunneridae</taxon>
        <taxon>Pentapetalae</taxon>
        <taxon>asterids</taxon>
        <taxon>lamiids</taxon>
        <taxon>Solanales</taxon>
        <taxon>Convolvulaceae</taxon>
        <taxon>Cuscuteae</taxon>
        <taxon>Cuscuta</taxon>
        <taxon>Cuscuta subgen. Cuscuta</taxon>
    </lineage>
</organism>
<accession>A0A9P0YI39</accession>
<sequence length="335" mass="36462">MIELSQILTDHERFLQASDEPSASSLIPTANATQRYTPHGSFATDARKRDSTPHGGYRSRSSQQSSAGSRPSTPNTSSRASPICRFCNFQGHVVKDCRKLARFLRENHLTVSPSVHTTMTTSALSGPSTPWMFDSGASHHAASGVASLQEFSTYDGPDEIHLGNGTSLPISHVGRTLVSTPTRPLSLTNVLCVPQLHKNLVSVSQLCKTNRVSVEFFPSHFLVKEQPTGSPILRGENINGVYYAPSVSPPSINATSLSTLSQLHHRMGHPSNKVLVSILNKCNMTVSARSLSEFVCTSCHINKSHKLPFAVNSLTSTRPLELIYTDVWSTKQISV</sequence>
<dbReference type="GO" id="GO:0008270">
    <property type="term" value="F:zinc ion binding"/>
    <property type="evidence" value="ECO:0007669"/>
    <property type="project" value="InterPro"/>
</dbReference>
<feature type="compositionally biased region" description="Low complexity" evidence="1">
    <location>
        <begin position="55"/>
        <end position="72"/>
    </location>
</feature>
<evidence type="ECO:0000256" key="1">
    <source>
        <dbReference type="SAM" id="MobiDB-lite"/>
    </source>
</evidence>
<reference evidence="4" key="1">
    <citation type="submission" date="2022-07" db="EMBL/GenBank/DDBJ databases">
        <authorList>
            <person name="Macas J."/>
            <person name="Novak P."/>
            <person name="Neumann P."/>
        </authorList>
    </citation>
    <scope>NUCLEOTIDE SEQUENCE</scope>
</reference>
<name>A0A9P0YI39_CUSEU</name>
<evidence type="ECO:0008006" key="6">
    <source>
        <dbReference type="Google" id="ProtNLM"/>
    </source>
</evidence>
<feature type="region of interest" description="Disordered" evidence="1">
    <location>
        <begin position="15"/>
        <end position="81"/>
    </location>
</feature>
<gene>
    <name evidence="4" type="ORF">CEURO_LOCUS1157</name>
</gene>
<dbReference type="Pfam" id="PF22936">
    <property type="entry name" value="Pol_BBD"/>
    <property type="match status" value="1"/>
</dbReference>
<evidence type="ECO:0000259" key="2">
    <source>
        <dbReference type="Pfam" id="PF13976"/>
    </source>
</evidence>
<dbReference type="InterPro" id="IPR036875">
    <property type="entry name" value="Znf_CCHC_sf"/>
</dbReference>
<feature type="compositionally biased region" description="Polar residues" evidence="1">
    <location>
        <begin position="19"/>
        <end position="36"/>
    </location>
</feature>
<dbReference type="InterPro" id="IPR054722">
    <property type="entry name" value="PolX-like_BBD"/>
</dbReference>
<feature type="domain" description="GAG-pre-integrase" evidence="2">
    <location>
        <begin position="242"/>
        <end position="304"/>
    </location>
</feature>
<proteinExistence type="predicted"/>
<dbReference type="GO" id="GO:0003676">
    <property type="term" value="F:nucleic acid binding"/>
    <property type="evidence" value="ECO:0007669"/>
    <property type="project" value="InterPro"/>
</dbReference>
<protein>
    <recommendedName>
        <fullName evidence="6">GAG-pre-integrase domain-containing protein</fullName>
    </recommendedName>
</protein>
<dbReference type="InterPro" id="IPR025724">
    <property type="entry name" value="GAG-pre-integrase_dom"/>
</dbReference>
<dbReference type="OrthoDB" id="1306265at2759"/>
<dbReference type="AlphaFoldDB" id="A0A9P0YI39"/>